<dbReference type="EMBL" id="CAJVPU010030387">
    <property type="protein sequence ID" value="CAG8713798.1"/>
    <property type="molecule type" value="Genomic_DNA"/>
</dbReference>
<protein>
    <submittedName>
        <fullName evidence="1">10693_t:CDS:1</fullName>
    </submittedName>
</protein>
<reference evidence="1" key="1">
    <citation type="submission" date="2021-06" db="EMBL/GenBank/DDBJ databases">
        <authorList>
            <person name="Kallberg Y."/>
            <person name="Tangrot J."/>
            <person name="Rosling A."/>
        </authorList>
    </citation>
    <scope>NUCLEOTIDE SEQUENCE</scope>
    <source>
        <strain evidence="1">IL203A</strain>
    </source>
</reference>
<accession>A0ACA9PKL3</accession>
<evidence type="ECO:0000313" key="2">
    <source>
        <dbReference type="Proteomes" id="UP000789702"/>
    </source>
</evidence>
<proteinExistence type="predicted"/>
<evidence type="ECO:0000313" key="1">
    <source>
        <dbReference type="EMBL" id="CAG8713798.1"/>
    </source>
</evidence>
<keyword evidence="2" id="KW-1185">Reference proteome</keyword>
<dbReference type="Proteomes" id="UP000789702">
    <property type="component" value="Unassembled WGS sequence"/>
</dbReference>
<name>A0ACA9PKL3_9GLOM</name>
<gene>
    <name evidence="1" type="ORF">DHETER_LOCUS12415</name>
</gene>
<comment type="caution">
    <text evidence="1">The sequence shown here is derived from an EMBL/GenBank/DDBJ whole genome shotgun (WGS) entry which is preliminary data.</text>
</comment>
<sequence length="154" mass="18115">MIPRQPRGISFYDEFVQTVPRKIITRMQAINSTFLLVIFILYNVYDIKAENILNEENAHGNKTDLNGKYGYDSGLFVSYISLFIFSVDICAVLCKRVYRILSLWIVYQYQYKKGLFLAWLEKRKEKLMQQNKIVINNKNIKEDATDNIKTVVVE</sequence>
<organism evidence="1 2">
    <name type="scientific">Dentiscutata heterogama</name>
    <dbReference type="NCBI Taxonomy" id="1316150"/>
    <lineage>
        <taxon>Eukaryota</taxon>
        <taxon>Fungi</taxon>
        <taxon>Fungi incertae sedis</taxon>
        <taxon>Mucoromycota</taxon>
        <taxon>Glomeromycotina</taxon>
        <taxon>Glomeromycetes</taxon>
        <taxon>Diversisporales</taxon>
        <taxon>Gigasporaceae</taxon>
        <taxon>Dentiscutata</taxon>
    </lineage>
</organism>